<dbReference type="eggNOG" id="KOG2308">
    <property type="taxonomic scope" value="Eukaryota"/>
</dbReference>
<dbReference type="GO" id="GO:0005737">
    <property type="term" value="C:cytoplasm"/>
    <property type="evidence" value="ECO:0007669"/>
    <property type="project" value="TreeGrafter"/>
</dbReference>
<feature type="region of interest" description="Disordered" evidence="1">
    <location>
        <begin position="97"/>
        <end position="118"/>
    </location>
</feature>
<reference evidence="5" key="2">
    <citation type="submission" date="2010-05" db="EMBL/GenBank/DDBJ databases">
        <title>The genome sequence of Magnaporthe poae strain ATCC 64411.</title>
        <authorList>
            <person name="Ma L.-J."/>
            <person name="Dead R."/>
            <person name="Young S."/>
            <person name="Zeng Q."/>
            <person name="Koehrsen M."/>
            <person name="Alvarado L."/>
            <person name="Berlin A."/>
            <person name="Chapman S.B."/>
            <person name="Chen Z."/>
            <person name="Freedman E."/>
            <person name="Gellesch M."/>
            <person name="Goldberg J."/>
            <person name="Griggs A."/>
            <person name="Gujja S."/>
            <person name="Heilman E.R."/>
            <person name="Heiman D."/>
            <person name="Hepburn T."/>
            <person name="Howarth C."/>
            <person name="Jen D."/>
            <person name="Larson L."/>
            <person name="Mehta T."/>
            <person name="Neiman D."/>
            <person name="Pearson M."/>
            <person name="Roberts A."/>
            <person name="Saif S."/>
            <person name="Shea T."/>
            <person name="Shenoy N."/>
            <person name="Sisk P."/>
            <person name="Stolte C."/>
            <person name="Sykes S."/>
            <person name="Walk T."/>
            <person name="White J."/>
            <person name="Yandava C."/>
            <person name="Haas B."/>
            <person name="Nusbaum C."/>
            <person name="Birren B."/>
        </authorList>
    </citation>
    <scope>NUCLEOTIDE SEQUENCE [LARGE SCALE GENOMIC DNA]</scope>
    <source>
        <strain evidence="5">ATCC 64411 / 73-15</strain>
    </source>
</reference>
<dbReference type="VEuPathDB" id="FungiDB:MAPG_02515"/>
<dbReference type="EMBL" id="GL876967">
    <property type="protein sequence ID" value="KLU83455.1"/>
    <property type="molecule type" value="Genomic_DNA"/>
</dbReference>
<dbReference type="SUPFAM" id="SSF53474">
    <property type="entry name" value="alpha/beta-Hydrolases"/>
    <property type="match status" value="1"/>
</dbReference>
<feature type="domain" description="DDHD" evidence="2">
    <location>
        <begin position="769"/>
        <end position="971"/>
    </location>
</feature>
<evidence type="ECO:0000313" key="5">
    <source>
        <dbReference type="Proteomes" id="UP000011715"/>
    </source>
</evidence>
<dbReference type="AlphaFoldDB" id="A0A0C4DRK3"/>
<evidence type="ECO:0000313" key="3">
    <source>
        <dbReference type="EMBL" id="KLU83455.1"/>
    </source>
</evidence>
<dbReference type="EMBL" id="ADBL01000627">
    <property type="status" value="NOT_ANNOTATED_CDS"/>
    <property type="molecule type" value="Genomic_DNA"/>
</dbReference>
<dbReference type="STRING" id="644358.A0A0C4DRK3"/>
<dbReference type="PANTHER" id="PTHR23509">
    <property type="entry name" value="PA-PL1 PHOSPHOLIPASE FAMILY"/>
    <property type="match status" value="1"/>
</dbReference>
<dbReference type="EnsemblFungi" id="MAPG_02515T0">
    <property type="protein sequence ID" value="MAPG_02515T0"/>
    <property type="gene ID" value="MAPG_02515"/>
</dbReference>
<feature type="region of interest" description="Disordered" evidence="1">
    <location>
        <begin position="60"/>
        <end position="82"/>
    </location>
</feature>
<dbReference type="PANTHER" id="PTHR23509:SF6">
    <property type="entry name" value="PHOSPHOLIPASE C1020.13C-RELATED"/>
    <property type="match status" value="1"/>
</dbReference>
<reference evidence="3" key="3">
    <citation type="submission" date="2011-03" db="EMBL/GenBank/DDBJ databases">
        <title>Annotation of Magnaporthe poae ATCC 64411.</title>
        <authorList>
            <person name="Ma L.-J."/>
            <person name="Dead R."/>
            <person name="Young S.K."/>
            <person name="Zeng Q."/>
            <person name="Gargeya S."/>
            <person name="Fitzgerald M."/>
            <person name="Haas B."/>
            <person name="Abouelleil A."/>
            <person name="Alvarado L."/>
            <person name="Arachchi H.M."/>
            <person name="Berlin A."/>
            <person name="Brown A."/>
            <person name="Chapman S.B."/>
            <person name="Chen Z."/>
            <person name="Dunbar C."/>
            <person name="Freedman E."/>
            <person name="Gearin G."/>
            <person name="Gellesch M."/>
            <person name="Goldberg J."/>
            <person name="Griggs A."/>
            <person name="Gujja S."/>
            <person name="Heiman D."/>
            <person name="Howarth C."/>
            <person name="Larson L."/>
            <person name="Lui A."/>
            <person name="MacDonald P.J.P."/>
            <person name="Mehta T."/>
            <person name="Montmayeur A."/>
            <person name="Murphy C."/>
            <person name="Neiman D."/>
            <person name="Pearson M."/>
            <person name="Priest M."/>
            <person name="Roberts A."/>
            <person name="Saif S."/>
            <person name="Shea T."/>
            <person name="Shenoy N."/>
            <person name="Sisk P."/>
            <person name="Stolte C."/>
            <person name="Sykes S."/>
            <person name="Yandava C."/>
            <person name="Wortman J."/>
            <person name="Nusbaum C."/>
            <person name="Birren B."/>
        </authorList>
    </citation>
    <scope>NUCLEOTIDE SEQUENCE</scope>
    <source>
        <strain evidence="3">ATCC 64411</strain>
    </source>
</reference>
<dbReference type="InterPro" id="IPR058055">
    <property type="entry name" value="PA-PLA1"/>
</dbReference>
<reference evidence="3" key="1">
    <citation type="submission" date="2010-05" db="EMBL/GenBank/DDBJ databases">
        <title>The Genome Sequence of Magnaporthe poae strain ATCC 64411.</title>
        <authorList>
            <consortium name="The Broad Institute Genome Sequencing Platform"/>
            <consortium name="Broad Institute Genome Sequencing Center for Infectious Disease"/>
            <person name="Ma L.-J."/>
            <person name="Dead R."/>
            <person name="Young S."/>
            <person name="Zeng Q."/>
            <person name="Koehrsen M."/>
            <person name="Alvarado L."/>
            <person name="Berlin A."/>
            <person name="Chapman S.B."/>
            <person name="Chen Z."/>
            <person name="Freedman E."/>
            <person name="Gellesch M."/>
            <person name="Goldberg J."/>
            <person name="Griggs A."/>
            <person name="Gujja S."/>
            <person name="Heilman E.R."/>
            <person name="Heiman D."/>
            <person name="Hepburn T."/>
            <person name="Howarth C."/>
            <person name="Jen D."/>
            <person name="Larson L."/>
            <person name="Mehta T."/>
            <person name="Neiman D."/>
            <person name="Pearson M."/>
            <person name="Roberts A."/>
            <person name="Saif S."/>
            <person name="Shea T."/>
            <person name="Shenoy N."/>
            <person name="Sisk P."/>
            <person name="Stolte C."/>
            <person name="Sykes S."/>
            <person name="Walk T."/>
            <person name="White J."/>
            <person name="Yandava C."/>
            <person name="Haas B."/>
            <person name="Nusbaum C."/>
            <person name="Birren B."/>
        </authorList>
    </citation>
    <scope>NUCLEOTIDE SEQUENCE</scope>
    <source>
        <strain evidence="3">ATCC 64411</strain>
    </source>
</reference>
<reference evidence="4" key="5">
    <citation type="submission" date="2015-06" db="UniProtKB">
        <authorList>
            <consortium name="EnsemblFungi"/>
        </authorList>
    </citation>
    <scope>IDENTIFICATION</scope>
    <source>
        <strain evidence="4">ATCC 64411</strain>
    </source>
</reference>
<gene>
    <name evidence="3" type="ORF">MAPG_02515</name>
</gene>
<dbReference type="SMART" id="SM01127">
    <property type="entry name" value="DDHD"/>
    <property type="match status" value="1"/>
</dbReference>
<evidence type="ECO:0000256" key="1">
    <source>
        <dbReference type="SAM" id="MobiDB-lite"/>
    </source>
</evidence>
<dbReference type="GO" id="GO:0046872">
    <property type="term" value="F:metal ion binding"/>
    <property type="evidence" value="ECO:0007669"/>
    <property type="project" value="InterPro"/>
</dbReference>
<dbReference type="GO" id="GO:0004620">
    <property type="term" value="F:phospholipase activity"/>
    <property type="evidence" value="ECO:0007669"/>
    <property type="project" value="TreeGrafter"/>
</dbReference>
<feature type="region of interest" description="Disordered" evidence="1">
    <location>
        <begin position="540"/>
        <end position="567"/>
    </location>
</feature>
<dbReference type="Pfam" id="PF02862">
    <property type="entry name" value="DDHD"/>
    <property type="match status" value="2"/>
</dbReference>
<dbReference type="InterPro" id="IPR004177">
    <property type="entry name" value="DDHD_dom"/>
</dbReference>
<feature type="compositionally biased region" description="Low complexity" evidence="1">
    <location>
        <begin position="60"/>
        <end position="78"/>
    </location>
</feature>
<feature type="compositionally biased region" description="Polar residues" evidence="1">
    <location>
        <begin position="240"/>
        <end position="256"/>
    </location>
</feature>
<accession>A0A0C4DRK3</accession>
<proteinExistence type="predicted"/>
<keyword evidence="5" id="KW-1185">Reference proteome</keyword>
<dbReference type="PROSITE" id="PS51043">
    <property type="entry name" value="DDHD"/>
    <property type="match status" value="1"/>
</dbReference>
<feature type="region of interest" description="Disordered" evidence="1">
    <location>
        <begin position="234"/>
        <end position="323"/>
    </location>
</feature>
<feature type="region of interest" description="Disordered" evidence="1">
    <location>
        <begin position="1"/>
        <end position="43"/>
    </location>
</feature>
<evidence type="ECO:0000259" key="2">
    <source>
        <dbReference type="PROSITE" id="PS51043"/>
    </source>
</evidence>
<reference evidence="4" key="4">
    <citation type="journal article" date="2015" name="G3 (Bethesda)">
        <title>Genome sequences of three phytopathogenic species of the Magnaporthaceae family of fungi.</title>
        <authorList>
            <person name="Okagaki L.H."/>
            <person name="Nunes C.C."/>
            <person name="Sailsbery J."/>
            <person name="Clay B."/>
            <person name="Brown D."/>
            <person name="John T."/>
            <person name="Oh Y."/>
            <person name="Young N."/>
            <person name="Fitzgerald M."/>
            <person name="Haas B.J."/>
            <person name="Zeng Q."/>
            <person name="Young S."/>
            <person name="Adiconis X."/>
            <person name="Fan L."/>
            <person name="Levin J.Z."/>
            <person name="Mitchell T.K."/>
            <person name="Okubara P.A."/>
            <person name="Farman M.L."/>
            <person name="Kohn L.M."/>
            <person name="Birren B."/>
            <person name="Ma L.-J."/>
            <person name="Dean R.A."/>
        </authorList>
    </citation>
    <scope>NUCLEOTIDE SEQUENCE</scope>
    <source>
        <strain evidence="4">ATCC 64411 / 73-15</strain>
    </source>
</reference>
<dbReference type="InterPro" id="IPR029058">
    <property type="entry name" value="AB_hydrolase_fold"/>
</dbReference>
<organism evidence="4 5">
    <name type="scientific">Magnaporthiopsis poae (strain ATCC 64411 / 73-15)</name>
    <name type="common">Kentucky bluegrass fungus</name>
    <name type="synonym">Magnaporthe poae</name>
    <dbReference type="NCBI Taxonomy" id="644358"/>
    <lineage>
        <taxon>Eukaryota</taxon>
        <taxon>Fungi</taxon>
        <taxon>Dikarya</taxon>
        <taxon>Ascomycota</taxon>
        <taxon>Pezizomycotina</taxon>
        <taxon>Sordariomycetes</taxon>
        <taxon>Sordariomycetidae</taxon>
        <taxon>Magnaporthales</taxon>
        <taxon>Magnaporthaceae</taxon>
        <taxon>Magnaporthiopsis</taxon>
    </lineage>
</organism>
<evidence type="ECO:0000313" key="4">
    <source>
        <dbReference type="EnsemblFungi" id="MAPG_02515T0"/>
    </source>
</evidence>
<feature type="compositionally biased region" description="Low complexity" evidence="1">
    <location>
        <begin position="293"/>
        <end position="308"/>
    </location>
</feature>
<name>A0A0C4DRK3_MAGP6</name>
<feature type="compositionally biased region" description="Polar residues" evidence="1">
    <location>
        <begin position="551"/>
        <end position="560"/>
    </location>
</feature>
<dbReference type="Proteomes" id="UP000011715">
    <property type="component" value="Unassembled WGS sequence"/>
</dbReference>
<feature type="compositionally biased region" description="Basic and acidic residues" evidence="1">
    <location>
        <begin position="540"/>
        <end position="549"/>
    </location>
</feature>
<dbReference type="OMA" id="HSSYWIL"/>
<feature type="compositionally biased region" description="Acidic residues" evidence="1">
    <location>
        <begin position="26"/>
        <end position="38"/>
    </location>
</feature>
<dbReference type="OrthoDB" id="69269at2759"/>
<sequence length="997" mass="108617">MSNTTNHAHTYGPECRLAPVPHLPSDYDDDDDDNDDAATESIPPINAQFFYSSLIPIQDSPSSAASDARASSAQSQRPFSEADNNALERAWLSLASDPHRRAHSRAQRNRSPSLSEASRDAATLASIYARLIQKHSQKHQQDAAASSLSTSQTATPACCPELRTDAASELRGAFCALTRRRLGMDSEAVVATVMAELRKAGATDVRDQVETKPTSERLSTLSSTSVIGARPNMLPATRIGKTSSRAKASDGANTSRARAGSNPLVTAPAQPRPPPPDDGISGKPFVKIGSLDANKAPVSPPAAAVPKPRTATAVPDTPNDSQAEPWEHARAVEVPVGSRLYLVSFPEMQMRPIYWSPINDVTVVTRATWFYRDNMTPVEPKVANQLEAGYRELRPWSEAWSIEIRCAIEVGALGEEKVSQPLWGRPPAGTNANVDDMPPVEPSISDDPYCAARCYRGSAAAVGVLSPHVHETPNTAATGSYPNWHVVYKNATEANLLKPSLRPSAYYSRTPISRIMKGATVGIPVVRGFNRDAWRRIHERPRTTSDKRVGQTLTKATTSAEAGPRSSPLGLSCAACAAETETWRDLVLVIHGIGQKFAERVESFHFTHAINSFRRAVNAELGSNQYRDAAGGIMVLPVNWRHLLSFEDGGTMQQGDAGAAVPPESFGLKDIEPKTIPVVRGLISDVMFDVPYYLSHHKPRMIKAVTREANRIYRLWCQNNPGFADQGRVHLIAHSLGSVMALDVLSNQPTFTPPLRDPTCEVDPDARHFEFDCKNLFLLGSPAAFFLLLERSQLVPREGRLKPGADPADVTSKDIVGQQGQFGCLAVDNIYNILAREDPVAYLLNSTIDPLYAASLKKTFVPTTATFFQSIGNGIRGLWGGAPTQPGAGATPSKPPTVRLPSQLELEVHDFTREEIAERKAILLNDNGTLDYYLQSSGGPLEIQYLNMLHAHSSYWTSPDLIRMLCMEICRKPGRAYIYESLRATKAAKRLVPSTPG</sequence>
<protein>
    <submittedName>
        <fullName evidence="3">DDHD domain-containing protein</fullName>
    </submittedName>
</protein>